<feature type="compositionally biased region" description="Polar residues" evidence="2">
    <location>
        <begin position="1533"/>
        <end position="1544"/>
    </location>
</feature>
<keyword evidence="1" id="KW-0175">Coiled coil</keyword>
<proteinExistence type="predicted"/>
<gene>
    <name evidence="3" type="ORF">Hypma_015870</name>
</gene>
<keyword evidence="4" id="KW-1185">Reference proteome</keyword>
<comment type="caution">
    <text evidence="3">The sequence shown here is derived from an EMBL/GenBank/DDBJ whole genome shotgun (WGS) entry which is preliminary data.</text>
</comment>
<feature type="compositionally biased region" description="Basic and acidic residues" evidence="2">
    <location>
        <begin position="1561"/>
        <end position="1572"/>
    </location>
</feature>
<reference evidence="3" key="1">
    <citation type="submission" date="2018-04" db="EMBL/GenBank/DDBJ databases">
        <title>Whole genome sequencing of Hypsizygus marmoreus.</title>
        <authorList>
            <person name="Choi I.-G."/>
            <person name="Min B."/>
            <person name="Kim J.-G."/>
            <person name="Kim S."/>
            <person name="Oh Y.-L."/>
            <person name="Kong W.-S."/>
            <person name="Park H."/>
            <person name="Jeong J."/>
            <person name="Song E.-S."/>
        </authorList>
    </citation>
    <scope>NUCLEOTIDE SEQUENCE [LARGE SCALE GENOMIC DNA]</scope>
    <source>
        <strain evidence="3">51987-8</strain>
    </source>
</reference>
<protein>
    <submittedName>
        <fullName evidence="3">Uncharacterized protein</fullName>
    </submittedName>
</protein>
<sequence>MSTWNLGIDDVSEEAQAFKDKLASKDTHISAQQTQLMRQTEQIEELQATLNDTLHKLSREATRALQLETELTTCSEDLRNEKISSQNVGQTLVAAQQKIKEKELEARDLQANLESLSHTSDDHSARSSKLEREKATLEARVRELQANIQQITCPPTTPSHRARSSSSSNLRISSLEQQLEQVRASLSQKDADLLVASQKALQAQAESVKIGNEKVAMEKRTSREIAELQEALEEKEEELLYLRGQQNDGTREQALLERIEEDEAKIAALEKLLGDMQDTRGMRERLSEAEERLKQERERAVATEERQVELIREREDAFDDLEHAREELRALKETLSQKEAQIRERYATRCNLSVLHAHQIVRRNTNDTGAVAVSLMDMDSAEPCTTPLIEAAPDESTAATIERMLTTIDRLRGERDTLRRSVEFLETESKFAIEALEAKLATSSPAINDDSATLINQLQGELDALRVRLVAVTDHEGEVIRGKDREIKRLALAATASAIVIQHINSEADHLERRVLDACSSRIAAQEQLHAGEGNLEELEVKVKDLEVKLDVTVLCLEATTSQRNDLMAQLETKDAEREEEVALLKTEHQETSHNLEEARIQLMDVSKALENVESERNSLTVQVANLLTDLRAAQDDLTNAESRYSALQFHQLSSMSSNEATRALQEQISELEFRVLRRTEQVGVHQHDILRMETNIKLQEERLMEMTTELETMSAQKDAMVEDCADAREARDQALERLEVLEVDMEARLEEGDRTIEALIETVFRSVGGARDSLRRAGENSRLVHEDLLRLDGAYQKALALLDEKETLLASEASTAEDAKQSTVALAVSQVGIGKALAYIRQILKEKENLEREIKNQEDNVTRESSQVKALQKQIETLQHQAANTASEFATQTSAFESRTAELQRAISESEAAHQTTVEELVHSKEQLQATLDQAQRSLTESDSDDTIASIQARHAQELGDLQSNLSKSQAALEELRTSHASVKEELEVKLADALKAKEEVEQRLLETSNSLQQSALQKQEVEDVSETLANEISTLRGDLEEARSEIGRVSSARNDLDASYRRVRAELAKLKKDHETRLTEATAQSLLVQQKLQDELTDLQKKLDERSQELDDAVKETDRLARQIQDESNARTADKEIYEKELDSANQFRQQAESTSTKLQHEMELTQTQLQVAKEEVETLQQEKLSLQEEITTLGAEIQRSISLTRYLESEVKESQNKVIAVAEELGQTQADLARSDKAAKAAEVNLSLQSAQHKREMSDLHRQLAALQAQPNLQDALAELEERNNEMEELLRNKCAEIEENDDRALEMLKENKKLATKVESLTRKVQNLQTKLVAAKASIPKTSDVPSVSAPPVEPVPGPSSQPIMRSRANTLNNVPSVPPLPMHAPSPAHRTPVQRVVSVPSSLPRPKTPERRAVQPPPVFKARTPERRAVSSTPMESMASASTIGKKRRAPEDFEACESLAPQGFTADSLPSHELVENTTPRIRRVLSGLQSGFTPVRNHAARPTATMPSPKRLMTGRPGRSPPTIADVTNSPRGSSTKAKGWLGKLRTQATGRSTDVRPRFEPESS</sequence>
<feature type="coiled-coil region" evidence="1">
    <location>
        <begin position="401"/>
        <end position="428"/>
    </location>
</feature>
<feature type="coiled-coil region" evidence="1">
    <location>
        <begin position="690"/>
        <end position="752"/>
    </location>
</feature>
<feature type="coiled-coil region" evidence="1">
    <location>
        <begin position="919"/>
        <end position="1199"/>
    </location>
</feature>
<dbReference type="PANTHER" id="PTHR43941">
    <property type="entry name" value="STRUCTURAL MAINTENANCE OF CHROMOSOMES PROTEIN 2"/>
    <property type="match status" value="1"/>
</dbReference>
<evidence type="ECO:0000313" key="3">
    <source>
        <dbReference type="EMBL" id="RDB28366.1"/>
    </source>
</evidence>
<name>A0A369KBN4_HYPMA</name>
<dbReference type="STRING" id="39966.A0A369KBN4"/>
<feature type="region of interest" description="Disordered" evidence="2">
    <location>
        <begin position="1500"/>
        <end position="1572"/>
    </location>
</feature>
<accession>A0A369KBN4</accession>
<feature type="coiled-coil region" evidence="1">
    <location>
        <begin position="29"/>
        <end position="56"/>
    </location>
</feature>
<feature type="compositionally biased region" description="Polar residues" evidence="2">
    <location>
        <begin position="1435"/>
        <end position="1448"/>
    </location>
</feature>
<feature type="region of interest" description="Disordered" evidence="2">
    <location>
        <begin position="1340"/>
        <end position="1460"/>
    </location>
</feature>
<dbReference type="OrthoDB" id="10255344at2759"/>
<organism evidence="3 4">
    <name type="scientific">Hypsizygus marmoreus</name>
    <name type="common">White beech mushroom</name>
    <name type="synonym">Agaricus marmoreus</name>
    <dbReference type="NCBI Taxonomy" id="39966"/>
    <lineage>
        <taxon>Eukaryota</taxon>
        <taxon>Fungi</taxon>
        <taxon>Dikarya</taxon>
        <taxon>Basidiomycota</taxon>
        <taxon>Agaricomycotina</taxon>
        <taxon>Agaricomycetes</taxon>
        <taxon>Agaricomycetidae</taxon>
        <taxon>Agaricales</taxon>
        <taxon>Tricholomatineae</taxon>
        <taxon>Lyophyllaceae</taxon>
        <taxon>Hypsizygus</taxon>
    </lineage>
</organism>
<feature type="coiled-coil region" evidence="1">
    <location>
        <begin position="834"/>
        <end position="889"/>
    </location>
</feature>
<dbReference type="EMBL" id="LUEZ02000010">
    <property type="protein sequence ID" value="RDB28366.1"/>
    <property type="molecule type" value="Genomic_DNA"/>
</dbReference>
<feature type="coiled-coil region" evidence="1">
    <location>
        <begin position="522"/>
        <end position="644"/>
    </location>
</feature>
<dbReference type="PANTHER" id="PTHR43941:SF1">
    <property type="entry name" value="STRUCTURAL MAINTENANCE OF CHROMOSOMES PROTEIN 2"/>
    <property type="match status" value="1"/>
</dbReference>
<dbReference type="Proteomes" id="UP000076154">
    <property type="component" value="Unassembled WGS sequence"/>
</dbReference>
<feature type="coiled-coil region" evidence="1">
    <location>
        <begin position="92"/>
        <end position="147"/>
    </location>
</feature>
<evidence type="ECO:0000313" key="4">
    <source>
        <dbReference type="Proteomes" id="UP000076154"/>
    </source>
</evidence>
<dbReference type="InParanoid" id="A0A369KBN4"/>
<feature type="coiled-coil region" evidence="1">
    <location>
        <begin position="218"/>
        <end position="345"/>
    </location>
</feature>
<evidence type="ECO:0000256" key="2">
    <source>
        <dbReference type="SAM" id="MobiDB-lite"/>
    </source>
</evidence>
<evidence type="ECO:0000256" key="1">
    <source>
        <dbReference type="SAM" id="Coils"/>
    </source>
</evidence>